<evidence type="ECO:0000313" key="9">
    <source>
        <dbReference type="EMBL" id="OGY22913.1"/>
    </source>
</evidence>
<dbReference type="PROSITE" id="PS00629">
    <property type="entry name" value="IMP_1"/>
    <property type="match status" value="1"/>
</dbReference>
<accession>A0A1G1W5L0</accession>
<keyword evidence="5 8" id="KW-0378">Hydrolase</keyword>
<comment type="catalytic activity">
    <reaction evidence="1 8">
        <text>a myo-inositol phosphate + H2O = myo-inositol + phosphate</text>
        <dbReference type="Rhea" id="RHEA:24056"/>
        <dbReference type="ChEBI" id="CHEBI:15377"/>
        <dbReference type="ChEBI" id="CHEBI:17268"/>
        <dbReference type="ChEBI" id="CHEBI:43474"/>
        <dbReference type="ChEBI" id="CHEBI:84139"/>
        <dbReference type="EC" id="3.1.3.25"/>
    </reaction>
</comment>
<evidence type="ECO:0000256" key="4">
    <source>
        <dbReference type="ARBA" id="ARBA00022723"/>
    </source>
</evidence>
<dbReference type="EMBL" id="MHCP01000030">
    <property type="protein sequence ID" value="OGY22913.1"/>
    <property type="molecule type" value="Genomic_DNA"/>
</dbReference>
<dbReference type="GO" id="GO:0046872">
    <property type="term" value="F:metal ion binding"/>
    <property type="evidence" value="ECO:0007669"/>
    <property type="project" value="UniProtKB-KW"/>
</dbReference>
<evidence type="ECO:0000256" key="3">
    <source>
        <dbReference type="ARBA" id="ARBA00009759"/>
    </source>
</evidence>
<proteinExistence type="inferred from homology"/>
<feature type="binding site" evidence="7">
    <location>
        <position position="82"/>
    </location>
    <ligand>
        <name>Mg(2+)</name>
        <dbReference type="ChEBI" id="CHEBI:18420"/>
        <label>1</label>
        <note>catalytic</note>
    </ligand>
</feature>
<sequence>MYLEVAIKAAKEAGKILKENYHKANKPTLKQDASWATEIDKLSENKIISIIKENFPTHSINAEESGFSKKDSEYLWLVDPLDGTTNYATHLPLFAVSIALVVKNEVQVGVVYDPVHENLYVAEKNKGARLNDAIIRVTATEKLKDSMIGYTRPWYIKEKFVKTFSKVELSTRTPKMLGSTALHLCYVASGVLDASIVFPPSSWDFAAGVLIVEEAGGKVTELSGKPWSLESKDILATNGKIHEQLLEILKE</sequence>
<dbReference type="STRING" id="1802593.A2172_03180"/>
<dbReference type="FunFam" id="3.30.540.10:FF:000003">
    <property type="entry name" value="Inositol-1-monophosphatase"/>
    <property type="match status" value="1"/>
</dbReference>
<comment type="cofactor">
    <cofactor evidence="2 7 8">
        <name>Mg(2+)</name>
        <dbReference type="ChEBI" id="CHEBI:18420"/>
    </cofactor>
</comment>
<organism evidence="9 10">
    <name type="scientific">Candidatus Woykebacteria bacterium RBG_13_40_15</name>
    <dbReference type="NCBI Taxonomy" id="1802593"/>
    <lineage>
        <taxon>Bacteria</taxon>
        <taxon>Candidatus Woykeibacteriota</taxon>
    </lineage>
</organism>
<evidence type="ECO:0000313" key="10">
    <source>
        <dbReference type="Proteomes" id="UP000176631"/>
    </source>
</evidence>
<dbReference type="PRINTS" id="PR00377">
    <property type="entry name" value="IMPHPHTASES"/>
</dbReference>
<evidence type="ECO:0000256" key="6">
    <source>
        <dbReference type="ARBA" id="ARBA00022842"/>
    </source>
</evidence>
<dbReference type="PANTHER" id="PTHR20854:SF4">
    <property type="entry name" value="INOSITOL-1-MONOPHOSPHATASE-RELATED"/>
    <property type="match status" value="1"/>
</dbReference>
<feature type="binding site" evidence="7">
    <location>
        <position position="204"/>
    </location>
    <ligand>
        <name>Mg(2+)</name>
        <dbReference type="ChEBI" id="CHEBI:18420"/>
        <label>1</label>
        <note>catalytic</note>
    </ligand>
</feature>
<dbReference type="InterPro" id="IPR033942">
    <property type="entry name" value="IMPase"/>
</dbReference>
<dbReference type="Gene3D" id="3.30.540.10">
    <property type="entry name" value="Fructose-1,6-Bisphosphatase, subunit A, domain 1"/>
    <property type="match status" value="1"/>
</dbReference>
<comment type="similarity">
    <text evidence="3 8">Belongs to the inositol monophosphatase superfamily.</text>
</comment>
<dbReference type="FunFam" id="3.40.190.80:FF:000020">
    <property type="entry name" value="Fructose-1,6-bisphosphatase/inositol-1-monophosphatase"/>
    <property type="match status" value="1"/>
</dbReference>
<dbReference type="Proteomes" id="UP000176631">
    <property type="component" value="Unassembled WGS sequence"/>
</dbReference>
<dbReference type="PROSITE" id="PS00630">
    <property type="entry name" value="IMP_2"/>
    <property type="match status" value="1"/>
</dbReference>
<evidence type="ECO:0000256" key="1">
    <source>
        <dbReference type="ARBA" id="ARBA00001033"/>
    </source>
</evidence>
<dbReference type="GO" id="GO:0006020">
    <property type="term" value="P:inositol metabolic process"/>
    <property type="evidence" value="ECO:0007669"/>
    <property type="project" value="TreeGrafter"/>
</dbReference>
<dbReference type="EC" id="3.1.3.25" evidence="8"/>
<keyword evidence="6 7" id="KW-0460">Magnesium</keyword>
<comment type="caution">
    <text evidence="9">The sequence shown here is derived from an EMBL/GenBank/DDBJ whole genome shotgun (WGS) entry which is preliminary data.</text>
</comment>
<feature type="binding site" evidence="7">
    <location>
        <position position="79"/>
    </location>
    <ligand>
        <name>Mg(2+)</name>
        <dbReference type="ChEBI" id="CHEBI:18420"/>
        <label>1</label>
        <note>catalytic</note>
    </ligand>
</feature>
<dbReference type="GO" id="GO:0008934">
    <property type="term" value="F:inositol monophosphate 1-phosphatase activity"/>
    <property type="evidence" value="ECO:0007669"/>
    <property type="project" value="InterPro"/>
</dbReference>
<dbReference type="GO" id="GO:0046854">
    <property type="term" value="P:phosphatidylinositol phosphate biosynthetic process"/>
    <property type="evidence" value="ECO:0007669"/>
    <property type="project" value="InterPro"/>
</dbReference>
<dbReference type="PANTHER" id="PTHR20854">
    <property type="entry name" value="INOSITOL MONOPHOSPHATASE"/>
    <property type="match status" value="1"/>
</dbReference>
<evidence type="ECO:0000256" key="8">
    <source>
        <dbReference type="RuleBase" id="RU364068"/>
    </source>
</evidence>
<dbReference type="SUPFAM" id="SSF56655">
    <property type="entry name" value="Carbohydrate phosphatase"/>
    <property type="match status" value="1"/>
</dbReference>
<feature type="binding site" evidence="7">
    <location>
        <position position="63"/>
    </location>
    <ligand>
        <name>Mg(2+)</name>
        <dbReference type="ChEBI" id="CHEBI:18420"/>
        <label>1</label>
        <note>catalytic</note>
    </ligand>
</feature>
<dbReference type="GO" id="GO:0007165">
    <property type="term" value="P:signal transduction"/>
    <property type="evidence" value="ECO:0007669"/>
    <property type="project" value="TreeGrafter"/>
</dbReference>
<gene>
    <name evidence="9" type="ORF">A2172_03180</name>
</gene>
<dbReference type="AlphaFoldDB" id="A0A1G1W5L0"/>
<dbReference type="InterPro" id="IPR020583">
    <property type="entry name" value="Inositol_monoP_metal-BS"/>
</dbReference>
<dbReference type="Gene3D" id="3.40.190.80">
    <property type="match status" value="1"/>
</dbReference>
<evidence type="ECO:0000256" key="5">
    <source>
        <dbReference type="ARBA" id="ARBA00022801"/>
    </source>
</evidence>
<dbReference type="CDD" id="cd01639">
    <property type="entry name" value="IMPase"/>
    <property type="match status" value="1"/>
</dbReference>
<protein>
    <recommendedName>
        <fullName evidence="8">Inositol-1-monophosphatase</fullName>
        <ecNumber evidence="8">3.1.3.25</ecNumber>
    </recommendedName>
</protein>
<dbReference type="Pfam" id="PF00459">
    <property type="entry name" value="Inositol_P"/>
    <property type="match status" value="1"/>
</dbReference>
<reference evidence="9 10" key="1">
    <citation type="journal article" date="2016" name="Nat. Commun.">
        <title>Thousands of microbial genomes shed light on interconnected biogeochemical processes in an aquifer system.</title>
        <authorList>
            <person name="Anantharaman K."/>
            <person name="Brown C.T."/>
            <person name="Hug L.A."/>
            <person name="Sharon I."/>
            <person name="Castelle C.J."/>
            <person name="Probst A.J."/>
            <person name="Thomas B.C."/>
            <person name="Singh A."/>
            <person name="Wilkins M.J."/>
            <person name="Karaoz U."/>
            <person name="Brodie E.L."/>
            <person name="Williams K.H."/>
            <person name="Hubbard S.S."/>
            <person name="Banfield J.F."/>
        </authorList>
    </citation>
    <scope>NUCLEOTIDE SEQUENCE [LARGE SCALE GENOMIC DNA]</scope>
</reference>
<dbReference type="InterPro" id="IPR020550">
    <property type="entry name" value="Inositol_monophosphatase_CS"/>
</dbReference>
<dbReference type="InterPro" id="IPR000760">
    <property type="entry name" value="Inositol_monophosphatase-like"/>
</dbReference>
<keyword evidence="4 7" id="KW-0479">Metal-binding</keyword>
<evidence type="ECO:0000256" key="2">
    <source>
        <dbReference type="ARBA" id="ARBA00001946"/>
    </source>
</evidence>
<name>A0A1G1W5L0_9BACT</name>
<evidence type="ECO:0000256" key="7">
    <source>
        <dbReference type="PIRSR" id="PIRSR600760-2"/>
    </source>
</evidence>
<feature type="binding site" evidence="7">
    <location>
        <position position="81"/>
    </location>
    <ligand>
        <name>Mg(2+)</name>
        <dbReference type="ChEBI" id="CHEBI:18420"/>
        <label>1</label>
        <note>catalytic</note>
    </ligand>
</feature>